<accession>A0A9X7U6P7</accession>
<dbReference type="Proteomes" id="UP000515377">
    <property type="component" value="Chromosome"/>
</dbReference>
<dbReference type="InterPro" id="IPR021508">
    <property type="entry name" value="Gp17-like"/>
</dbReference>
<sequence length="133" mass="14523">MEEALRAKLRATAALTALVGTNIDWGLRGTGAGLPAVRLFEISGVPRMNLAGGSAWTRSRIQIDCLGRTYKAARDIADLLAKPPAGILIGMRETVSDVRLRTFIMNRRADHDEDAEGVVHRTSIDVMVWHTSL</sequence>
<dbReference type="AlphaFoldDB" id="A0A9X7U6P7"/>
<gene>
    <name evidence="1" type="ORF">H3V42_23085</name>
</gene>
<name>A0A9X7U6P7_SPHYA</name>
<organism evidence="1 2">
    <name type="scientific">Sphingobium yanoikuyae</name>
    <name type="common">Sphingomonas yanoikuyae</name>
    <dbReference type="NCBI Taxonomy" id="13690"/>
    <lineage>
        <taxon>Bacteria</taxon>
        <taxon>Pseudomonadati</taxon>
        <taxon>Pseudomonadota</taxon>
        <taxon>Alphaproteobacteria</taxon>
        <taxon>Sphingomonadales</taxon>
        <taxon>Sphingomonadaceae</taxon>
        <taxon>Sphingobium</taxon>
    </lineage>
</organism>
<protein>
    <submittedName>
        <fullName evidence="1">DUF3168 domain-containing protein</fullName>
    </submittedName>
</protein>
<dbReference type="EMBL" id="CP060122">
    <property type="protein sequence ID" value="QNG44703.1"/>
    <property type="molecule type" value="Genomic_DNA"/>
</dbReference>
<evidence type="ECO:0000313" key="2">
    <source>
        <dbReference type="Proteomes" id="UP000515377"/>
    </source>
</evidence>
<proteinExistence type="predicted"/>
<dbReference type="Pfam" id="PF11367">
    <property type="entry name" value="Tail_completion_gp17"/>
    <property type="match status" value="1"/>
</dbReference>
<evidence type="ECO:0000313" key="1">
    <source>
        <dbReference type="EMBL" id="QNG44703.1"/>
    </source>
</evidence>
<reference evidence="1 2" key="1">
    <citation type="submission" date="2020-07" db="EMBL/GenBank/DDBJ databases">
        <title>Whole genome sequence of Sphingobium yanoikuyae A3.</title>
        <authorList>
            <person name="Han S.-S."/>
        </authorList>
    </citation>
    <scope>NUCLEOTIDE SEQUENCE [LARGE SCALE GENOMIC DNA]</scope>
    <source>
        <strain evidence="1 2">A3</strain>
    </source>
</reference>